<dbReference type="PROSITE" id="PS51257">
    <property type="entry name" value="PROKAR_LIPOPROTEIN"/>
    <property type="match status" value="1"/>
</dbReference>
<dbReference type="InterPro" id="IPR011042">
    <property type="entry name" value="6-blade_b-propeller_TolB-like"/>
</dbReference>
<feature type="region of interest" description="Disordered" evidence="1">
    <location>
        <begin position="26"/>
        <end position="55"/>
    </location>
</feature>
<feature type="signal peptide" evidence="2">
    <location>
        <begin position="1"/>
        <end position="28"/>
    </location>
</feature>
<comment type="caution">
    <text evidence="4">The sequence shown here is derived from an EMBL/GenBank/DDBJ whole genome shotgun (WGS) entry which is preliminary data.</text>
</comment>
<dbReference type="Proteomes" id="UP000224130">
    <property type="component" value="Unassembled WGS sequence"/>
</dbReference>
<evidence type="ECO:0000256" key="1">
    <source>
        <dbReference type="SAM" id="MobiDB-lite"/>
    </source>
</evidence>
<protein>
    <submittedName>
        <fullName evidence="4">Glucose/arabinose dehydrogenase</fullName>
    </submittedName>
</protein>
<name>A0A2A9EV53_9MICO</name>
<keyword evidence="5" id="KW-1185">Reference proteome</keyword>
<reference evidence="4 5" key="1">
    <citation type="submission" date="2017-10" db="EMBL/GenBank/DDBJ databases">
        <title>Sequencing the genomes of 1000 actinobacteria strains.</title>
        <authorList>
            <person name="Klenk H.-P."/>
        </authorList>
    </citation>
    <scope>NUCLEOTIDE SEQUENCE [LARGE SCALE GENOMIC DNA]</scope>
    <source>
        <strain evidence="4 5">DSM 21863</strain>
    </source>
</reference>
<accession>A0A2A9EV53</accession>
<dbReference type="InterPro" id="IPR011041">
    <property type="entry name" value="Quinoprot_gluc/sorb_DH_b-prop"/>
</dbReference>
<proteinExistence type="predicted"/>
<evidence type="ECO:0000313" key="5">
    <source>
        <dbReference type="Proteomes" id="UP000224130"/>
    </source>
</evidence>
<dbReference type="Gene3D" id="2.120.10.30">
    <property type="entry name" value="TolB, C-terminal domain"/>
    <property type="match status" value="1"/>
</dbReference>
<dbReference type="InterPro" id="IPR012938">
    <property type="entry name" value="Glc/Sorbosone_DH"/>
</dbReference>
<feature type="domain" description="Glucose/Sorbosone dehydrogenase" evidence="3">
    <location>
        <begin position="69"/>
        <end position="359"/>
    </location>
</feature>
<dbReference type="AlphaFoldDB" id="A0A2A9EV53"/>
<feature type="compositionally biased region" description="Low complexity" evidence="1">
    <location>
        <begin position="26"/>
        <end position="46"/>
    </location>
</feature>
<evidence type="ECO:0000256" key="2">
    <source>
        <dbReference type="SAM" id="SignalP"/>
    </source>
</evidence>
<sequence length="377" mass="38389">MTRHVVTVPAAALVAALLAACTPGAPDAASPAASSADASTPAGTATDPEDTGTAGAALAGEPEAFASDLEAPWSLVFRDGVPLVSERDSARILELADDGTAREVGVVAGVTPTGEAGLLGLAVDDDGRLYVSSTAAEGNRVQRYDVTGEPGALALGDPVTLLDGLPAAANHDGGRLAVGPDGMLYVTLGDAGNPADAQDPEVLAGKILRLTLDGEVPDDNPFPGSPVYSLGHRNPQGIAWADDGTMFATEFGQNTWDELNVIEAGANYGWPEVEGAAGRDGFTDPVQQWAPSEASPSGMAQAGGTLFVANLRGEVLRTVPVADPSTSQEHWAGEHGRLRDAVVGPDGRLWVLTNETDGRGSPAPGDDHALVVDLTTP</sequence>
<dbReference type="SUPFAM" id="SSF50952">
    <property type="entry name" value="Soluble quinoprotein glucose dehydrogenase"/>
    <property type="match status" value="1"/>
</dbReference>
<organism evidence="4 5">
    <name type="scientific">Isoptericola jiangsuensis</name>
    <dbReference type="NCBI Taxonomy" id="548579"/>
    <lineage>
        <taxon>Bacteria</taxon>
        <taxon>Bacillati</taxon>
        <taxon>Actinomycetota</taxon>
        <taxon>Actinomycetes</taxon>
        <taxon>Micrococcales</taxon>
        <taxon>Promicromonosporaceae</taxon>
        <taxon>Isoptericola</taxon>
    </lineage>
</organism>
<dbReference type="RefSeq" id="WP_098462679.1">
    <property type="nucleotide sequence ID" value="NZ_PDJJ01000001.1"/>
</dbReference>
<dbReference type="EMBL" id="PDJJ01000001">
    <property type="protein sequence ID" value="PFG42115.1"/>
    <property type="molecule type" value="Genomic_DNA"/>
</dbReference>
<evidence type="ECO:0000313" key="4">
    <source>
        <dbReference type="EMBL" id="PFG42115.1"/>
    </source>
</evidence>
<dbReference type="OrthoDB" id="9770043at2"/>
<feature type="chain" id="PRO_5012699041" evidence="2">
    <location>
        <begin position="29"/>
        <end position="377"/>
    </location>
</feature>
<gene>
    <name evidence="4" type="ORF">ATJ88_0765</name>
</gene>
<dbReference type="PANTHER" id="PTHR19328:SF13">
    <property type="entry name" value="HIPL1 PROTEIN"/>
    <property type="match status" value="1"/>
</dbReference>
<dbReference type="PANTHER" id="PTHR19328">
    <property type="entry name" value="HEDGEHOG-INTERACTING PROTEIN"/>
    <property type="match status" value="1"/>
</dbReference>
<dbReference type="Pfam" id="PF07995">
    <property type="entry name" value="GSDH"/>
    <property type="match status" value="1"/>
</dbReference>
<evidence type="ECO:0000259" key="3">
    <source>
        <dbReference type="Pfam" id="PF07995"/>
    </source>
</evidence>
<keyword evidence="2" id="KW-0732">Signal</keyword>